<gene>
    <name evidence="1" type="ORF">NF865_02805</name>
</gene>
<dbReference type="AlphaFoldDB" id="A0A9E7SPC2"/>
<accession>A0A9E7SPC2</accession>
<dbReference type="KEGG" id="tagg:NF865_02805"/>
<dbReference type="RefSeq" id="WP_253305096.1">
    <property type="nucleotide sequence ID" value="NZ_CP099582.1"/>
</dbReference>
<dbReference type="EMBL" id="CP099582">
    <property type="protein sequence ID" value="USS41155.1"/>
    <property type="molecule type" value="Genomic_DNA"/>
</dbReference>
<proteinExistence type="predicted"/>
<reference evidence="1" key="2">
    <citation type="submission" date="2022-06" db="EMBL/GenBank/DDBJ databases">
        <authorList>
            <person name="Park Y.-J."/>
        </authorList>
    </citation>
    <scope>NUCLEOTIDE SEQUENCE</scope>
    <source>
        <strain evidence="1">TY</strain>
    </source>
</reference>
<name>A0A9E7SPC2_THEAG</name>
<dbReference type="Proteomes" id="UP001055732">
    <property type="component" value="Chromosome"/>
</dbReference>
<evidence type="ECO:0000313" key="1">
    <source>
        <dbReference type="EMBL" id="USS41155.1"/>
    </source>
</evidence>
<sequence length="58" mass="6897">MLVSHQITLEKAAELLEMDVEKLVFILDLLEIDYSFLDEEETRLEKEAVEKLLEQFKK</sequence>
<organism evidence="1 2">
    <name type="scientific">Thermococcus aggregans</name>
    <dbReference type="NCBI Taxonomy" id="110163"/>
    <lineage>
        <taxon>Archaea</taxon>
        <taxon>Methanobacteriati</taxon>
        <taxon>Methanobacteriota</taxon>
        <taxon>Thermococci</taxon>
        <taxon>Thermococcales</taxon>
        <taxon>Thermococcaceae</taxon>
        <taxon>Thermococcus</taxon>
    </lineage>
</organism>
<reference evidence="1" key="1">
    <citation type="journal article" date="1998" name="Int. J. Syst. Bacteriol. 48 Pt">
        <title>Thermococcus guaymasensis sp. nov. and Thermococcus aggregans sp. nov., two novel thermophilic archaea isolated from the Guaymas Basin hydrothermal vent site.</title>
        <authorList>
            <person name="Canganella F."/>
            <person name="Jones W.J."/>
            <person name="Gambacorta A."/>
            <person name="Antranikian G."/>
        </authorList>
    </citation>
    <scope>NUCLEOTIDE SEQUENCE</scope>
    <source>
        <strain evidence="1">TY</strain>
    </source>
</reference>
<evidence type="ECO:0000313" key="2">
    <source>
        <dbReference type="Proteomes" id="UP001055732"/>
    </source>
</evidence>
<keyword evidence="2" id="KW-1185">Reference proteome</keyword>
<protein>
    <submittedName>
        <fullName evidence="1">Uncharacterized protein</fullName>
    </submittedName>
</protein>